<proteinExistence type="predicted"/>
<evidence type="ECO:0000313" key="3">
    <source>
        <dbReference type="Proteomes" id="UP000018208"/>
    </source>
</evidence>
<organism evidence="1">
    <name type="scientific">Spironucleus salmonicida</name>
    <dbReference type="NCBI Taxonomy" id="348837"/>
    <lineage>
        <taxon>Eukaryota</taxon>
        <taxon>Metamonada</taxon>
        <taxon>Diplomonadida</taxon>
        <taxon>Hexamitidae</taxon>
        <taxon>Hexamitinae</taxon>
        <taxon>Spironucleus</taxon>
    </lineage>
</organism>
<gene>
    <name evidence="1" type="ORF">SS50377_14072</name>
    <name evidence="2" type="ORF">SS50377_24367</name>
</gene>
<sequence>MNQPNNPNNSLYDLESFQSITSYNINKQNIETLSATQQRMRQLQTRLNRKQTQDATVVLQDLATNQNNKDSTIDEQIIEKLPSILTSLQDPSTDYAVDQQTEYQQVVDDKISKLQYNQDNFITKQTFSIFQNSVESILSDLVQQLELQKHHILHLEQDNQELKNEIILIKISQKKLVGPEIRFIFELQGSIFTIDERGSLFNNGNILFNMTQTDVSSVFCDQTSFIVVIGEILMHIDFSGAVRQELHFNAITCALLYQGSPLAVEGNMLHFKGRTVQLGFYPVGGTQVTHQSKDILVLYDTDQLYFYSLIQEKLLVVLPGLSGIHIVKCLAGQLFVQIGSSVLHVDLELFGVVRQFDCESPIVTFGCADGQLVVLCADGIKYEFQAARVIKTRLAEEILCGVVGAAQLAFLGDAGYSTLPLK</sequence>
<reference evidence="1 2" key="1">
    <citation type="journal article" date="2014" name="PLoS Genet.">
        <title>The Genome of Spironucleus salmonicida Highlights a Fish Pathogen Adapted to Fluctuating Environments.</title>
        <authorList>
            <person name="Xu F."/>
            <person name="Jerlstrom-Hultqvist J."/>
            <person name="Einarsson E."/>
            <person name="Astvaldsson A."/>
            <person name="Svard S.G."/>
            <person name="Andersson J.O."/>
        </authorList>
    </citation>
    <scope>NUCLEOTIDE SEQUENCE</scope>
    <source>
        <strain evidence="2">ATCC 50377</strain>
    </source>
</reference>
<dbReference type="EMBL" id="KI546085">
    <property type="protein sequence ID" value="EST46082.1"/>
    <property type="molecule type" value="Genomic_DNA"/>
</dbReference>
<name>V6LN12_9EUKA</name>
<protein>
    <submittedName>
        <fullName evidence="1">Uncharacterized protein</fullName>
    </submittedName>
</protein>
<accession>V6LN12</accession>
<dbReference type="VEuPathDB" id="GiardiaDB:SS50377_24367"/>
<evidence type="ECO:0000313" key="1">
    <source>
        <dbReference type="EMBL" id="EST46082.1"/>
    </source>
</evidence>
<keyword evidence="3" id="KW-1185">Reference proteome</keyword>
<evidence type="ECO:0000313" key="2">
    <source>
        <dbReference type="EMBL" id="KAH0574411.1"/>
    </source>
</evidence>
<dbReference type="EMBL" id="AUWU02000004">
    <property type="protein sequence ID" value="KAH0574411.1"/>
    <property type="molecule type" value="Genomic_DNA"/>
</dbReference>
<dbReference type="AlphaFoldDB" id="V6LN12"/>
<reference evidence="2" key="2">
    <citation type="submission" date="2020-12" db="EMBL/GenBank/DDBJ databases">
        <title>New Spironucleus salmonicida genome in near-complete chromosomes.</title>
        <authorList>
            <person name="Xu F."/>
            <person name="Kurt Z."/>
            <person name="Jimenez-Gonzalez A."/>
            <person name="Astvaldsson A."/>
            <person name="Andersson J.O."/>
            <person name="Svard S.G."/>
        </authorList>
    </citation>
    <scope>NUCLEOTIDE SEQUENCE</scope>
    <source>
        <strain evidence="2">ATCC 50377</strain>
    </source>
</reference>
<dbReference type="Proteomes" id="UP000018208">
    <property type="component" value="Unassembled WGS sequence"/>
</dbReference>